<sequence>MMAWDENLTERTIEKGFSRWTRNTITDPDEFRQVLAQVREEGLAYDREEISAGLSCVAAPIFGRGPVPVAAMSVSGPTATFTAEDHIPGLRRITAAAPKAYKAAVRE</sequence>
<name>A0ABY8VRI5_9CORY</name>
<keyword evidence="3" id="KW-1185">Reference proteome</keyword>
<dbReference type="InterPro" id="IPR014757">
    <property type="entry name" value="Tscrpt_reg_IclR_C"/>
</dbReference>
<dbReference type="InterPro" id="IPR029016">
    <property type="entry name" value="GAF-like_dom_sf"/>
</dbReference>
<evidence type="ECO:0000259" key="1">
    <source>
        <dbReference type="PROSITE" id="PS51078"/>
    </source>
</evidence>
<feature type="domain" description="IclR-ED" evidence="1">
    <location>
        <begin position="1"/>
        <end position="107"/>
    </location>
</feature>
<evidence type="ECO:0000313" key="2">
    <source>
        <dbReference type="EMBL" id="WIM71631.1"/>
    </source>
</evidence>
<dbReference type="EMBL" id="CP126970">
    <property type="protein sequence ID" value="WIM71631.1"/>
    <property type="molecule type" value="Genomic_DNA"/>
</dbReference>
<protein>
    <submittedName>
        <fullName evidence="2">IclR family transcriptional regulator C-terminal domain-containing protein</fullName>
    </submittedName>
</protein>
<dbReference type="Proteomes" id="UP001238805">
    <property type="component" value="Chromosome"/>
</dbReference>
<reference evidence="2 3" key="1">
    <citation type="submission" date="2023-05" db="EMBL/GenBank/DDBJ databases">
        <title>Corynebacterium suedekumii sp. nov. and Corynebacterium breve sp. nov. isolated from raw cow's milk.</title>
        <authorList>
            <person name="Baer M.K."/>
            <person name="Mehl L."/>
            <person name="Hellmuth R."/>
            <person name="Marke G."/>
            <person name="Lipski A."/>
        </authorList>
    </citation>
    <scope>NUCLEOTIDE SEQUENCE [LARGE SCALE GENOMIC DNA]</scope>
    <source>
        <strain evidence="2 3">LM112</strain>
    </source>
</reference>
<dbReference type="Pfam" id="PF01614">
    <property type="entry name" value="IclR_C"/>
    <property type="match status" value="1"/>
</dbReference>
<dbReference type="PANTHER" id="PTHR30136">
    <property type="entry name" value="HELIX-TURN-HELIX TRANSCRIPTIONAL REGULATOR, ICLR FAMILY"/>
    <property type="match status" value="1"/>
</dbReference>
<evidence type="ECO:0000313" key="3">
    <source>
        <dbReference type="Proteomes" id="UP001238805"/>
    </source>
</evidence>
<dbReference type="Gene3D" id="3.30.450.40">
    <property type="match status" value="1"/>
</dbReference>
<accession>A0ABY8VRI5</accession>
<dbReference type="PANTHER" id="PTHR30136:SF35">
    <property type="entry name" value="HTH-TYPE TRANSCRIPTIONAL REGULATOR RV1719"/>
    <property type="match status" value="1"/>
</dbReference>
<dbReference type="PROSITE" id="PS51078">
    <property type="entry name" value="ICLR_ED"/>
    <property type="match status" value="1"/>
</dbReference>
<proteinExistence type="predicted"/>
<organism evidence="2 3">
    <name type="scientific">Corynebacterium suedekumii</name>
    <dbReference type="NCBI Taxonomy" id="3049801"/>
    <lineage>
        <taxon>Bacteria</taxon>
        <taxon>Bacillati</taxon>
        <taxon>Actinomycetota</taxon>
        <taxon>Actinomycetes</taxon>
        <taxon>Mycobacteriales</taxon>
        <taxon>Corynebacteriaceae</taxon>
        <taxon>Corynebacterium</taxon>
    </lineage>
</organism>
<gene>
    <name evidence="2" type="ORF">QP029_08285</name>
</gene>
<dbReference type="InterPro" id="IPR050707">
    <property type="entry name" value="HTH_MetabolicPath_Reg"/>
</dbReference>
<dbReference type="SUPFAM" id="SSF55781">
    <property type="entry name" value="GAF domain-like"/>
    <property type="match status" value="1"/>
</dbReference>